<organism evidence="4">
    <name type="scientific">Mustela putorius furo</name>
    <name type="common">European domestic ferret</name>
    <name type="synonym">Mustela furo</name>
    <dbReference type="NCBI Taxonomy" id="9669"/>
    <lineage>
        <taxon>Eukaryota</taxon>
        <taxon>Metazoa</taxon>
        <taxon>Chordata</taxon>
        <taxon>Craniata</taxon>
        <taxon>Vertebrata</taxon>
        <taxon>Euteleostomi</taxon>
        <taxon>Mammalia</taxon>
        <taxon>Eutheria</taxon>
        <taxon>Laurasiatheria</taxon>
        <taxon>Carnivora</taxon>
        <taxon>Caniformia</taxon>
        <taxon>Musteloidea</taxon>
        <taxon>Mustelidae</taxon>
        <taxon>Mustelinae</taxon>
        <taxon>Mustela</taxon>
    </lineage>
</organism>
<dbReference type="EMBL" id="AEYP01054652">
    <property type="status" value="NOT_ANNOTATED_CDS"/>
    <property type="molecule type" value="Genomic_DNA"/>
</dbReference>
<keyword evidence="2" id="KW-0472">Membrane</keyword>
<feature type="region of interest" description="Disordered" evidence="1">
    <location>
        <begin position="42"/>
        <end position="78"/>
    </location>
</feature>
<keyword evidence="2" id="KW-1133">Transmembrane helix</keyword>
<protein>
    <submittedName>
        <fullName evidence="4">Uncharacterized protein</fullName>
    </submittedName>
</protein>
<dbReference type="InParanoid" id="M3Y195"/>
<accession>M3Y195</accession>
<dbReference type="Ensembl" id="ENSMPUT00000005181.1">
    <property type="protein sequence ID" value="ENSMPUP00000005096.1"/>
    <property type="gene ID" value="ENSMPUG00000005132.1"/>
</dbReference>
<reference evidence="4" key="1">
    <citation type="submission" date="2024-06" db="UniProtKB">
        <authorList>
            <consortium name="Ensembl"/>
        </authorList>
    </citation>
    <scope>IDENTIFICATION</scope>
</reference>
<feature type="transmembrane region" description="Helical" evidence="2">
    <location>
        <begin position="26"/>
        <end position="45"/>
    </location>
</feature>
<name>M3Y195_MUSPF</name>
<evidence type="ECO:0000256" key="3">
    <source>
        <dbReference type="SAM" id="SignalP"/>
    </source>
</evidence>
<dbReference type="HOGENOM" id="CLU_1932257_0_0_1"/>
<keyword evidence="3" id="KW-0732">Signal</keyword>
<sequence length="141" mass="14513">MVCGAVAAQAWLVARGLSPVSAPLLLAVFAVALLCSPPVAVATGGTSSDQRETAMAAQAPSLSSSKHPASAETTPAPAPGKLFGILKADFTIPALTDPEDLKDQFLREVRLQTTSDFDQSGDLMQGNTVGPNIPRAKALEN</sequence>
<dbReference type="AlphaFoldDB" id="M3Y195"/>
<dbReference type="GeneTree" id="ENSGT00390000009002"/>
<feature type="signal peptide" evidence="3">
    <location>
        <begin position="1"/>
        <end position="42"/>
    </location>
</feature>
<feature type="region of interest" description="Disordered" evidence="1">
    <location>
        <begin position="117"/>
        <end position="141"/>
    </location>
</feature>
<evidence type="ECO:0000256" key="1">
    <source>
        <dbReference type="SAM" id="MobiDB-lite"/>
    </source>
</evidence>
<proteinExistence type="predicted"/>
<keyword evidence="2" id="KW-0812">Transmembrane</keyword>
<feature type="chain" id="PRO_5043713701" evidence="3">
    <location>
        <begin position="43"/>
        <end position="141"/>
    </location>
</feature>
<evidence type="ECO:0000313" key="4">
    <source>
        <dbReference type="Ensembl" id="ENSMPUP00000005096.1"/>
    </source>
</evidence>
<evidence type="ECO:0000256" key="2">
    <source>
        <dbReference type="SAM" id="Phobius"/>
    </source>
</evidence>